<sequence length="457" mass="51951">MKPGQTQHDIGFRDIIRSLSSLLSLIFFLSLFTSCTDEIVPKPFYPRTDHEAYAYALELANLNGTALVKDWKKAAKYALEHPVQISSPFEETVYLDPSKAESIGYRFDVKRGQKVMIDVKAALPDSLKLFIDLYRINNDSLKDWKHVASADQYTYQLGFEPRRDAHYILRFQSELLRGGKFTISIKKVAALVFPVAGKNSQAIRSFFGDPRDGGRRDHHGVDIFAKRHTPIIAPTEGYIRRVDTTKLGGRVIWLFDSKRNQHLYFAHLEDQLVSRNTKVQPGDTIGTVGNTGNARRTPPHLHFGIYSRGPVNPFHFIAETSIDVEDLEADVELLGNWIRAKQKLFLKADLANETVLLDTLKQHDIMKVIGANTSFYKVQMPDNMIGYVHESKTEIVKQPILEIEGKQIIELLEAPKVTSLTKKRLNIGEQVSVLGKHKAYWYIKTSMGQIGWIRSIQ</sequence>
<dbReference type="RefSeq" id="WP_346754730.1">
    <property type="nucleotide sequence ID" value="NZ_JAUJEA010000012.1"/>
</dbReference>
<dbReference type="InterPro" id="IPR016047">
    <property type="entry name" value="M23ase_b-sheet_dom"/>
</dbReference>
<name>A0ABT8KXN2_9BACT</name>
<dbReference type="EMBL" id="JAUJEA010000012">
    <property type="protein sequence ID" value="MDN5204707.1"/>
    <property type="molecule type" value="Genomic_DNA"/>
</dbReference>
<dbReference type="InterPro" id="IPR011055">
    <property type="entry name" value="Dup_hybrid_motif"/>
</dbReference>
<keyword evidence="3" id="KW-1185">Reference proteome</keyword>
<accession>A0ABT8KXN2</accession>
<comment type="caution">
    <text evidence="2">The sequence shown here is derived from an EMBL/GenBank/DDBJ whole genome shotgun (WGS) entry which is preliminary data.</text>
</comment>
<proteinExistence type="predicted"/>
<dbReference type="CDD" id="cd12797">
    <property type="entry name" value="M23_peptidase"/>
    <property type="match status" value="1"/>
</dbReference>
<evidence type="ECO:0000313" key="3">
    <source>
        <dbReference type="Proteomes" id="UP001172082"/>
    </source>
</evidence>
<evidence type="ECO:0000259" key="1">
    <source>
        <dbReference type="Pfam" id="PF01551"/>
    </source>
</evidence>
<gene>
    <name evidence="2" type="ORF">QQ008_25170</name>
</gene>
<dbReference type="PROSITE" id="PS51257">
    <property type="entry name" value="PROKAR_LIPOPROTEIN"/>
    <property type="match status" value="1"/>
</dbReference>
<reference evidence="2" key="1">
    <citation type="submission" date="2023-06" db="EMBL/GenBank/DDBJ databases">
        <title>Genomic of Parafulvivirga corallium.</title>
        <authorList>
            <person name="Wang G."/>
        </authorList>
    </citation>
    <scope>NUCLEOTIDE SEQUENCE</scope>
    <source>
        <strain evidence="2">BMA10</strain>
    </source>
</reference>
<evidence type="ECO:0000313" key="2">
    <source>
        <dbReference type="EMBL" id="MDN5204707.1"/>
    </source>
</evidence>
<dbReference type="PANTHER" id="PTHR21666">
    <property type="entry name" value="PEPTIDASE-RELATED"/>
    <property type="match status" value="1"/>
</dbReference>
<feature type="domain" description="M23ase beta-sheet core" evidence="1">
    <location>
        <begin position="217"/>
        <end position="313"/>
    </location>
</feature>
<dbReference type="InterPro" id="IPR050570">
    <property type="entry name" value="Cell_wall_metabolism_enzyme"/>
</dbReference>
<dbReference type="Gene3D" id="2.30.30.40">
    <property type="entry name" value="SH3 Domains"/>
    <property type="match status" value="1"/>
</dbReference>
<dbReference type="Pfam" id="PF01551">
    <property type="entry name" value="Peptidase_M23"/>
    <property type="match status" value="1"/>
</dbReference>
<dbReference type="SUPFAM" id="SSF51261">
    <property type="entry name" value="Duplicated hybrid motif"/>
    <property type="match status" value="1"/>
</dbReference>
<organism evidence="2 3">
    <name type="scientific">Splendidivirga corallicola</name>
    <dbReference type="NCBI Taxonomy" id="3051826"/>
    <lineage>
        <taxon>Bacteria</taxon>
        <taxon>Pseudomonadati</taxon>
        <taxon>Bacteroidota</taxon>
        <taxon>Cytophagia</taxon>
        <taxon>Cytophagales</taxon>
        <taxon>Splendidivirgaceae</taxon>
        <taxon>Splendidivirga</taxon>
    </lineage>
</organism>
<protein>
    <submittedName>
        <fullName evidence="2">M23 family metallopeptidase</fullName>
    </submittedName>
</protein>
<dbReference type="Proteomes" id="UP001172082">
    <property type="component" value="Unassembled WGS sequence"/>
</dbReference>
<dbReference type="Gene3D" id="2.70.70.10">
    <property type="entry name" value="Glucose Permease (Domain IIA)"/>
    <property type="match status" value="1"/>
</dbReference>
<dbReference type="PANTHER" id="PTHR21666:SF268">
    <property type="entry name" value="PEPTIDASE M23 DOMAIN-CONTAINING PROTEIN"/>
    <property type="match status" value="1"/>
</dbReference>